<feature type="compositionally biased region" description="Basic and acidic residues" evidence="1">
    <location>
        <begin position="121"/>
        <end position="132"/>
    </location>
</feature>
<keyword evidence="3" id="KW-1185">Reference proteome</keyword>
<dbReference type="PANTHER" id="PTHR33095:SF57">
    <property type="entry name" value="EXPRESSED PROTEIN"/>
    <property type="match status" value="1"/>
</dbReference>
<protein>
    <submittedName>
        <fullName evidence="2">Uncharacterized protein</fullName>
    </submittedName>
</protein>
<reference evidence="2" key="1">
    <citation type="journal article" date="2017" name="Nature">
        <title>The genome of Chenopodium quinoa.</title>
        <authorList>
            <person name="Jarvis D.E."/>
            <person name="Ho Y.S."/>
            <person name="Lightfoot D.J."/>
            <person name="Schmoeckel S.M."/>
            <person name="Li B."/>
            <person name="Borm T.J.A."/>
            <person name="Ohyanagi H."/>
            <person name="Mineta K."/>
            <person name="Michell C.T."/>
            <person name="Saber N."/>
            <person name="Kharbatia N.M."/>
            <person name="Rupper R.R."/>
            <person name="Sharp A.R."/>
            <person name="Dally N."/>
            <person name="Boughton B.A."/>
            <person name="Woo Y.H."/>
            <person name="Gao G."/>
            <person name="Schijlen E.G.W.M."/>
            <person name="Guo X."/>
            <person name="Momin A.A."/>
            <person name="Negrao S."/>
            <person name="Al-Babili S."/>
            <person name="Gehring C."/>
            <person name="Roessner U."/>
            <person name="Jung C."/>
            <person name="Murphy K."/>
            <person name="Arold S.T."/>
            <person name="Gojobori T."/>
            <person name="van der Linden C.G."/>
            <person name="van Loo E.N."/>
            <person name="Jellen E.N."/>
            <person name="Maughan P.J."/>
            <person name="Tester M."/>
        </authorList>
    </citation>
    <scope>NUCLEOTIDE SEQUENCE [LARGE SCALE GENOMIC DNA]</scope>
    <source>
        <strain evidence="2">cv. PI 614886</strain>
    </source>
</reference>
<reference evidence="2" key="2">
    <citation type="submission" date="2021-03" db="UniProtKB">
        <authorList>
            <consortium name="EnsemblPlants"/>
        </authorList>
    </citation>
    <scope>IDENTIFICATION</scope>
</reference>
<accession>A0A803KNT1</accession>
<dbReference type="Pfam" id="PF07816">
    <property type="entry name" value="DUF1645"/>
    <property type="match status" value="1"/>
</dbReference>
<evidence type="ECO:0000256" key="1">
    <source>
        <dbReference type="SAM" id="MobiDB-lite"/>
    </source>
</evidence>
<feature type="region of interest" description="Disordered" evidence="1">
    <location>
        <begin position="95"/>
        <end position="148"/>
    </location>
</feature>
<dbReference type="OMA" id="NNDTHES"/>
<evidence type="ECO:0000313" key="2">
    <source>
        <dbReference type="EnsemblPlants" id="AUR62000687-RA:cds"/>
    </source>
</evidence>
<sequence>MDSNLEAPTSINGGRSYYPSGFFYSAPASPMHFVLATAQARSSAGGGLIPASSDASSSTGSFEFEFSSRFDSPAPEIGPSMSSADELFLNAKEKRDKGSNNNSNVSENTNVNASANSASCSEEKKAKKKEVLSSKGKGMPGGKRRSAHEMHYAANRAQAEEMRKKTFLPYRQGLLGCLGFNSKSYGALNGFARALNPVSSR</sequence>
<evidence type="ECO:0000313" key="3">
    <source>
        <dbReference type="Proteomes" id="UP000596660"/>
    </source>
</evidence>
<dbReference type="Proteomes" id="UP000596660">
    <property type="component" value="Unplaced"/>
</dbReference>
<dbReference type="InterPro" id="IPR012442">
    <property type="entry name" value="DUF1645_plant"/>
</dbReference>
<name>A0A803KNT1_CHEQI</name>
<dbReference type="Gramene" id="AUR62000687-RA">
    <property type="protein sequence ID" value="AUR62000687-RA:cds"/>
    <property type="gene ID" value="AUR62000687"/>
</dbReference>
<feature type="compositionally biased region" description="Low complexity" evidence="1">
    <location>
        <begin position="99"/>
        <end position="120"/>
    </location>
</feature>
<dbReference type="AlphaFoldDB" id="A0A803KNT1"/>
<dbReference type="EnsemblPlants" id="AUR62000687-RA">
    <property type="protein sequence ID" value="AUR62000687-RA:cds"/>
    <property type="gene ID" value="AUR62000687"/>
</dbReference>
<proteinExistence type="predicted"/>
<organism evidence="2 3">
    <name type="scientific">Chenopodium quinoa</name>
    <name type="common">Quinoa</name>
    <dbReference type="NCBI Taxonomy" id="63459"/>
    <lineage>
        <taxon>Eukaryota</taxon>
        <taxon>Viridiplantae</taxon>
        <taxon>Streptophyta</taxon>
        <taxon>Embryophyta</taxon>
        <taxon>Tracheophyta</taxon>
        <taxon>Spermatophyta</taxon>
        <taxon>Magnoliopsida</taxon>
        <taxon>eudicotyledons</taxon>
        <taxon>Gunneridae</taxon>
        <taxon>Pentapetalae</taxon>
        <taxon>Caryophyllales</taxon>
        <taxon>Chenopodiaceae</taxon>
        <taxon>Chenopodioideae</taxon>
        <taxon>Atripliceae</taxon>
        <taxon>Chenopodium</taxon>
    </lineage>
</organism>
<dbReference type="PANTHER" id="PTHR33095">
    <property type="entry name" value="OS07G0619500 PROTEIN"/>
    <property type="match status" value="1"/>
</dbReference>